<dbReference type="Pfam" id="PF24355">
    <property type="entry name" value="DUF7514"/>
    <property type="match status" value="1"/>
</dbReference>
<feature type="compositionally biased region" description="Basic and acidic residues" evidence="1">
    <location>
        <begin position="309"/>
        <end position="318"/>
    </location>
</feature>
<keyword evidence="4" id="KW-1185">Reference proteome</keyword>
<sequence length="670" mass="78283">MAAPTDDAKKETKDGKAFYGYLYEKQKPFPTPKPLLKALLQAVALHIIDSIGDKNDKNLTPAKLAAFYKLAGHNYDGLFLEMPSQSISYIYQVQGCQHILVQPGSDTEAPTIPALTTKGFVRWQSIQILLEPQTHVPIMQYAVRNWALKNPDDGAPFPADLPKEAFPLETDVDTDLWHQECAVRLREQATPKEEPKPSFTEPKDGRPGHRDGPKGAFAERKVPFSHVRVDPSQRDYFSSRGVNYVHPEQGIPRGVPLTRSPERDKHRDRDRDREWDRDRDRDREDRFDRYGRRHTSSSDEPRRRRSHDHPHFPQETRSVHLPPRVPEHQPAPRRHSQPRHISSSSSESDDSPISPGTVRPRRRSHHSTEPPLSRRPYDTDRGRISSSHSHLPTIAVPVSHDHGRRGSRQDDSKRSTLIDIKDKVLSYLPVGGGERQRSGSRGRKDEGLRHDRHLDPKGRNHPHSKLRGSWSDYNSEESDSDDSTRRRRRKLERERDREKDRDRPRDRDLRERERDKAIARDRERSTHLRDRPRDRDRDRDSDEKRDRERDKHRDRHAPDRAQPRSREPSDEDLSPKSRARGSGGSSNRYLGQPDDGFRRTSSHADISRKRDWDGRDHERHRDEKYRDRDRDRERDRDIERERDRERTTRLSDRMPSPGKGVKGRVYPILD</sequence>
<accession>A0AA39YRG6</accession>
<evidence type="ECO:0000259" key="2">
    <source>
        <dbReference type="Pfam" id="PF24355"/>
    </source>
</evidence>
<dbReference type="AlphaFoldDB" id="A0AA39YRG6"/>
<reference evidence="3" key="1">
    <citation type="submission" date="2023-06" db="EMBL/GenBank/DDBJ databases">
        <title>Genome-scale phylogeny and comparative genomics of the fungal order Sordariales.</title>
        <authorList>
            <consortium name="Lawrence Berkeley National Laboratory"/>
            <person name="Hensen N."/>
            <person name="Bonometti L."/>
            <person name="Westerberg I."/>
            <person name="Brannstrom I.O."/>
            <person name="Guillou S."/>
            <person name="Cros-Aarteil S."/>
            <person name="Calhoun S."/>
            <person name="Haridas S."/>
            <person name="Kuo A."/>
            <person name="Mondo S."/>
            <person name="Pangilinan J."/>
            <person name="Riley R."/>
            <person name="Labutti K."/>
            <person name="Andreopoulos B."/>
            <person name="Lipzen A."/>
            <person name="Chen C."/>
            <person name="Yanf M."/>
            <person name="Daum C."/>
            <person name="Ng V."/>
            <person name="Clum A."/>
            <person name="Steindorff A."/>
            <person name="Ohm R."/>
            <person name="Martin F."/>
            <person name="Silar P."/>
            <person name="Natvig D."/>
            <person name="Lalanne C."/>
            <person name="Gautier V."/>
            <person name="Ament-Velasquez S.L."/>
            <person name="Kruys A."/>
            <person name="Hutchinson M.I."/>
            <person name="Powell A.J."/>
            <person name="Barry K."/>
            <person name="Miller A.N."/>
            <person name="Grigoriev I.V."/>
            <person name="Debuchy R."/>
            <person name="Gladieux P."/>
            <person name="Thoren M.H."/>
            <person name="Johannesson H."/>
        </authorList>
    </citation>
    <scope>NUCLEOTIDE SEQUENCE</scope>
    <source>
        <strain evidence="3">SMH2532-1</strain>
    </source>
</reference>
<feature type="compositionally biased region" description="Basic and acidic residues" evidence="1">
    <location>
        <begin position="260"/>
        <end position="302"/>
    </location>
</feature>
<feature type="compositionally biased region" description="Basic and acidic residues" evidence="1">
    <location>
        <begin position="491"/>
        <end position="568"/>
    </location>
</feature>
<feature type="region of interest" description="Disordered" evidence="1">
    <location>
        <begin position="238"/>
        <end position="670"/>
    </location>
</feature>
<evidence type="ECO:0000313" key="3">
    <source>
        <dbReference type="EMBL" id="KAK0657286.1"/>
    </source>
</evidence>
<comment type="caution">
    <text evidence="3">The sequence shown here is derived from an EMBL/GenBank/DDBJ whole genome shotgun (WGS) entry which is preliminary data.</text>
</comment>
<organism evidence="3 4">
    <name type="scientific">Cercophora newfieldiana</name>
    <dbReference type="NCBI Taxonomy" id="92897"/>
    <lineage>
        <taxon>Eukaryota</taxon>
        <taxon>Fungi</taxon>
        <taxon>Dikarya</taxon>
        <taxon>Ascomycota</taxon>
        <taxon>Pezizomycotina</taxon>
        <taxon>Sordariomycetes</taxon>
        <taxon>Sordariomycetidae</taxon>
        <taxon>Sordariales</taxon>
        <taxon>Lasiosphaeriaceae</taxon>
        <taxon>Cercophora</taxon>
    </lineage>
</organism>
<dbReference type="PANTHER" id="PTHR39611">
    <property type="entry name" value="HYDROXYPROLINE-RICH GLYCOPROTEIN DZ-HRGP-RELATED"/>
    <property type="match status" value="1"/>
</dbReference>
<dbReference type="InterPro" id="IPR055936">
    <property type="entry name" value="DUF7514"/>
</dbReference>
<feature type="domain" description="DUF7514" evidence="2">
    <location>
        <begin position="21"/>
        <end position="182"/>
    </location>
</feature>
<gene>
    <name evidence="3" type="ORF">B0T16DRAFT_385856</name>
</gene>
<evidence type="ECO:0000256" key="1">
    <source>
        <dbReference type="SAM" id="MobiDB-lite"/>
    </source>
</evidence>
<dbReference type="Proteomes" id="UP001174936">
    <property type="component" value="Unassembled WGS sequence"/>
</dbReference>
<feature type="compositionally biased region" description="Low complexity" evidence="1">
    <location>
        <begin position="339"/>
        <end position="355"/>
    </location>
</feature>
<feature type="compositionally biased region" description="Basic and acidic residues" evidence="1">
    <location>
        <begin position="407"/>
        <end position="424"/>
    </location>
</feature>
<protein>
    <recommendedName>
        <fullName evidence="2">DUF7514 domain-containing protein</fullName>
    </recommendedName>
</protein>
<proteinExistence type="predicted"/>
<feature type="compositionally biased region" description="Basic and acidic residues" evidence="1">
    <location>
        <begin position="605"/>
        <end position="652"/>
    </location>
</feature>
<feature type="region of interest" description="Disordered" evidence="1">
    <location>
        <begin position="185"/>
        <end position="224"/>
    </location>
</feature>
<dbReference type="PANTHER" id="PTHR39611:SF2">
    <property type="entry name" value="HYDROXYPROLINE-RICH GLYCOPROTEIN DZ-HRGP"/>
    <property type="match status" value="1"/>
</dbReference>
<evidence type="ECO:0000313" key="4">
    <source>
        <dbReference type="Proteomes" id="UP001174936"/>
    </source>
</evidence>
<dbReference type="EMBL" id="JAULSV010000001">
    <property type="protein sequence ID" value="KAK0657286.1"/>
    <property type="molecule type" value="Genomic_DNA"/>
</dbReference>
<feature type="compositionally biased region" description="Basic and acidic residues" evidence="1">
    <location>
        <begin position="434"/>
        <end position="458"/>
    </location>
</feature>
<name>A0AA39YRG6_9PEZI</name>